<accession>A0A1G6MQE4</accession>
<feature type="binding site" evidence="10">
    <location>
        <position position="13"/>
    </location>
    <ligand>
        <name>Zn(2+)</name>
        <dbReference type="ChEBI" id="CHEBI:29105"/>
    </ligand>
</feature>
<keyword evidence="6 8" id="KW-0456">Lyase</keyword>
<dbReference type="OrthoDB" id="9804698at2"/>
<feature type="binding site" evidence="10">
    <location>
        <position position="26"/>
    </location>
    <ligand>
        <name>Zn(2+)</name>
        <dbReference type="ChEBI" id="CHEBI:29105"/>
    </ligand>
</feature>
<evidence type="ECO:0000256" key="5">
    <source>
        <dbReference type="ARBA" id="ARBA00022833"/>
    </source>
</evidence>
<evidence type="ECO:0000256" key="1">
    <source>
        <dbReference type="ARBA" id="ARBA00005061"/>
    </source>
</evidence>
<dbReference type="InterPro" id="IPR007115">
    <property type="entry name" value="6-PTP_synth/QueD"/>
</dbReference>
<evidence type="ECO:0000256" key="7">
    <source>
        <dbReference type="ARBA" id="ARBA00048807"/>
    </source>
</evidence>
<dbReference type="EMBL" id="FMYW01000010">
    <property type="protein sequence ID" value="SDC57773.1"/>
    <property type="molecule type" value="Genomic_DNA"/>
</dbReference>
<comment type="pathway">
    <text evidence="1 8">Purine metabolism; 7-cyano-7-deazaguanine biosynthesis.</text>
</comment>
<comment type="catalytic activity">
    <reaction evidence="7 8">
        <text>7,8-dihydroneopterin 3'-triphosphate + H2O = 6-carboxy-5,6,7,8-tetrahydropterin + triphosphate + acetaldehyde + 2 H(+)</text>
        <dbReference type="Rhea" id="RHEA:27966"/>
        <dbReference type="ChEBI" id="CHEBI:15343"/>
        <dbReference type="ChEBI" id="CHEBI:15377"/>
        <dbReference type="ChEBI" id="CHEBI:15378"/>
        <dbReference type="ChEBI" id="CHEBI:18036"/>
        <dbReference type="ChEBI" id="CHEBI:58462"/>
        <dbReference type="ChEBI" id="CHEBI:61032"/>
        <dbReference type="EC" id="4.1.2.50"/>
    </reaction>
</comment>
<dbReference type="PIRSF" id="PIRSF006113">
    <property type="entry name" value="PTP_synth"/>
    <property type="match status" value="1"/>
</dbReference>
<dbReference type="UniPathway" id="UPA00391"/>
<proteinExistence type="inferred from homology"/>
<dbReference type="PANTHER" id="PTHR12589">
    <property type="entry name" value="PYRUVOYL TETRAHYDROBIOPTERIN SYNTHASE"/>
    <property type="match status" value="1"/>
</dbReference>
<dbReference type="GO" id="GO:0046872">
    <property type="term" value="F:metal ion binding"/>
    <property type="evidence" value="ECO:0007669"/>
    <property type="project" value="UniProtKB-KW"/>
</dbReference>
<comment type="cofactor">
    <cofactor evidence="8 10">
        <name>Zn(2+)</name>
        <dbReference type="ChEBI" id="CHEBI:29105"/>
    </cofactor>
    <text evidence="8 10">Binds 1 zinc ion per subunit.</text>
</comment>
<dbReference type="SUPFAM" id="SSF55620">
    <property type="entry name" value="Tetrahydrobiopterin biosynthesis enzymes-like"/>
    <property type="match status" value="1"/>
</dbReference>
<reference evidence="12" key="1">
    <citation type="submission" date="2016-10" db="EMBL/GenBank/DDBJ databases">
        <authorList>
            <person name="Varghese N."/>
            <person name="Submissions S."/>
        </authorList>
    </citation>
    <scope>NUCLEOTIDE SEQUENCE [LARGE SCALE GENOMIC DNA]</scope>
    <source>
        <strain evidence="12">DSM 11005</strain>
    </source>
</reference>
<keyword evidence="5 8" id="KW-0862">Zinc</keyword>
<dbReference type="EC" id="4.-.-.-" evidence="8"/>
<comment type="similarity">
    <text evidence="2 8">Belongs to the PTPS family. QueD subfamily.</text>
</comment>
<dbReference type="GO" id="GO:0070497">
    <property type="term" value="F:6-carboxytetrahydropterin synthase activity"/>
    <property type="evidence" value="ECO:0007669"/>
    <property type="project" value="UniProtKB-EC"/>
</dbReference>
<evidence type="ECO:0000256" key="2">
    <source>
        <dbReference type="ARBA" id="ARBA00008900"/>
    </source>
</evidence>
<evidence type="ECO:0000256" key="4">
    <source>
        <dbReference type="ARBA" id="ARBA00022723"/>
    </source>
</evidence>
<dbReference type="NCBIfam" id="TIGR03367">
    <property type="entry name" value="queuosine_QueD"/>
    <property type="match status" value="1"/>
</dbReference>
<evidence type="ECO:0000256" key="8">
    <source>
        <dbReference type="PIRNR" id="PIRNR006113"/>
    </source>
</evidence>
<evidence type="ECO:0000256" key="10">
    <source>
        <dbReference type="PIRSR" id="PIRSR006113-2"/>
    </source>
</evidence>
<evidence type="ECO:0000256" key="9">
    <source>
        <dbReference type="PIRSR" id="PIRSR006113-1"/>
    </source>
</evidence>
<keyword evidence="4 8" id="KW-0479">Metal-binding</keyword>
<dbReference type="GO" id="GO:0008616">
    <property type="term" value="P:tRNA queuosine(34) biosynthetic process"/>
    <property type="evidence" value="ECO:0007669"/>
    <property type="project" value="UniProtKB-KW"/>
</dbReference>
<dbReference type="Gene3D" id="3.30.479.10">
    <property type="entry name" value="6-pyruvoyl tetrahydropterin synthase/QueD"/>
    <property type="match status" value="1"/>
</dbReference>
<gene>
    <name evidence="11" type="ORF">SAMN04487864_11085</name>
</gene>
<sequence>MIVLKEFEFDAAHYLPSYNGKCEHLHGHTYKLVVKVDGRPDMEGMVLDFSLLKKIVQTKVLRKLDHKLLNDVLPNPSAENIAIWVWDQLAKPLYAENRRLYEVEVWETRTSGCIYRGEFYEGELC</sequence>
<keyword evidence="8" id="KW-0671">Queuosine biosynthesis</keyword>
<evidence type="ECO:0000256" key="3">
    <source>
        <dbReference type="ARBA" id="ARBA00018141"/>
    </source>
</evidence>
<dbReference type="AlphaFoldDB" id="A0A1G6MQE4"/>
<dbReference type="Proteomes" id="UP000198943">
    <property type="component" value="Unassembled WGS sequence"/>
</dbReference>
<protein>
    <recommendedName>
        <fullName evidence="3 8">6-carboxy-5,6,7,8-tetrahydropterin synthase</fullName>
        <ecNumber evidence="8">4.-.-.-</ecNumber>
    </recommendedName>
</protein>
<feature type="active site" description="Charge relay system" evidence="9">
    <location>
        <position position="107"/>
    </location>
</feature>
<evidence type="ECO:0000256" key="6">
    <source>
        <dbReference type="ARBA" id="ARBA00023239"/>
    </source>
</evidence>
<dbReference type="PANTHER" id="PTHR12589:SF7">
    <property type="entry name" value="6-PYRUVOYL TETRAHYDROBIOPTERIN SYNTHASE"/>
    <property type="match status" value="1"/>
</dbReference>
<organism evidence="11 12">
    <name type="scientific">Succiniclasticum ruminis</name>
    <dbReference type="NCBI Taxonomy" id="40841"/>
    <lineage>
        <taxon>Bacteria</taxon>
        <taxon>Bacillati</taxon>
        <taxon>Bacillota</taxon>
        <taxon>Negativicutes</taxon>
        <taxon>Acidaminococcales</taxon>
        <taxon>Acidaminococcaceae</taxon>
        <taxon>Succiniclasticum</taxon>
    </lineage>
</organism>
<feature type="binding site" evidence="10">
    <location>
        <position position="28"/>
    </location>
    <ligand>
        <name>Zn(2+)</name>
        <dbReference type="ChEBI" id="CHEBI:29105"/>
    </ligand>
</feature>
<dbReference type="RefSeq" id="WP_093730671.1">
    <property type="nucleotide sequence ID" value="NZ_FMYW01000010.1"/>
</dbReference>
<evidence type="ECO:0000313" key="12">
    <source>
        <dbReference type="Proteomes" id="UP000198943"/>
    </source>
</evidence>
<feature type="active site" description="Proton acceptor" evidence="9">
    <location>
        <position position="22"/>
    </location>
</feature>
<dbReference type="Pfam" id="PF01242">
    <property type="entry name" value="PTPS"/>
    <property type="match status" value="1"/>
</dbReference>
<evidence type="ECO:0000313" key="11">
    <source>
        <dbReference type="EMBL" id="SDC57773.1"/>
    </source>
</evidence>
<keyword evidence="12" id="KW-1185">Reference proteome</keyword>
<feature type="active site" description="Charge relay system" evidence="9">
    <location>
        <position position="66"/>
    </location>
</feature>
<name>A0A1G6MQE4_9FIRM</name>
<dbReference type="InterPro" id="IPR038418">
    <property type="entry name" value="6-PTP_synth/QueD_sf"/>
</dbReference>